<dbReference type="EMBL" id="JAAOCD010000004">
    <property type="protein sequence ID" value="NHK98841.1"/>
    <property type="molecule type" value="Genomic_DNA"/>
</dbReference>
<accession>A0ABX0HUY6</accession>
<evidence type="ECO:0008006" key="4">
    <source>
        <dbReference type="Google" id="ProtNLM"/>
    </source>
</evidence>
<reference evidence="2 3" key="1">
    <citation type="submission" date="2020-03" db="EMBL/GenBank/DDBJ databases">
        <title>Rubrivivax benzoatilyticus JA2 (sequenced after 10 years sub-culturing).</title>
        <authorList>
            <person name="Gupta D."/>
            <person name="Chintalapati S."/>
            <person name="Chintalapati V.R."/>
        </authorList>
    </citation>
    <scope>NUCLEOTIDE SEQUENCE [LARGE SCALE GENOMIC DNA]</scope>
    <source>
        <strain evidence="2 3">JA2-Mal</strain>
    </source>
</reference>
<keyword evidence="1" id="KW-0732">Signal</keyword>
<proteinExistence type="predicted"/>
<dbReference type="Proteomes" id="UP000802098">
    <property type="component" value="Unassembled WGS sequence"/>
</dbReference>
<gene>
    <name evidence="2" type="ORF">G7087_10690</name>
</gene>
<evidence type="ECO:0000313" key="3">
    <source>
        <dbReference type="Proteomes" id="UP000802098"/>
    </source>
</evidence>
<keyword evidence="3" id="KW-1185">Reference proteome</keyword>
<comment type="caution">
    <text evidence="2">The sequence shown here is derived from an EMBL/GenBank/DDBJ whole genome shotgun (WGS) entry which is preliminary data.</text>
</comment>
<dbReference type="InterPro" id="IPR023614">
    <property type="entry name" value="Porin_dom_sf"/>
</dbReference>
<dbReference type="SUPFAM" id="SSF56935">
    <property type="entry name" value="Porins"/>
    <property type="match status" value="1"/>
</dbReference>
<organism evidence="2 3">
    <name type="scientific">Rubrivivax benzoatilyticus</name>
    <dbReference type="NCBI Taxonomy" id="316997"/>
    <lineage>
        <taxon>Bacteria</taxon>
        <taxon>Pseudomonadati</taxon>
        <taxon>Pseudomonadota</taxon>
        <taxon>Betaproteobacteria</taxon>
        <taxon>Burkholderiales</taxon>
        <taxon>Sphaerotilaceae</taxon>
        <taxon>Rubrivivax</taxon>
    </lineage>
</organism>
<feature type="chain" id="PRO_5047268404" description="Capsule assembly Wzi family protein" evidence="1">
    <location>
        <begin position="26"/>
        <end position="433"/>
    </location>
</feature>
<protein>
    <recommendedName>
        <fullName evidence="4">Capsule assembly Wzi family protein</fullName>
    </recommendedName>
</protein>
<sequence length="433" mass="47578">MKNNKPLRALAAAAVAATVSLPAAALDLSWSGFGTLGWAQSNRGWAVERSIDRGGSAERDTLVGLQLDARLAERWSATLQLKAAESLERDHRWDVTPAWAFLAWRPDDDWLLRAGRMRLPLYLYSEILDVGATQDMVRLPTEMYSIAPSNEFDGLSATRTWALGDDELSLDAYGGRARTTARFWARDGLAPAKPAGANFVEVEVHAVGAALTLRQPDTLWRAGMHHVRTAQTDGSRIPVTLPWVELAPGVGFYKTDDSIPYGPPVEAVSTITNLIFTLGVEHRFAAHWRVAAEYARDIQHDTELGSNTSGGYVALFREFGALTPYLAWSQLRSTRGTRDWYRRLTAHPLPESLPGAGPINAAQRLTAETIWAADQRSVALGASWTPAPGHKLKAEWKRTAIGQMSRLVDTPADAGTIHDTHVDVWSINYGFAF</sequence>
<evidence type="ECO:0000256" key="1">
    <source>
        <dbReference type="SAM" id="SignalP"/>
    </source>
</evidence>
<feature type="signal peptide" evidence="1">
    <location>
        <begin position="1"/>
        <end position="25"/>
    </location>
</feature>
<dbReference type="Gene3D" id="2.40.160.10">
    <property type="entry name" value="Porin"/>
    <property type="match status" value="1"/>
</dbReference>
<name>A0ABX0HUY6_9BURK</name>
<evidence type="ECO:0000313" key="2">
    <source>
        <dbReference type="EMBL" id="NHK98841.1"/>
    </source>
</evidence>
<dbReference type="RefSeq" id="WP_009858971.1">
    <property type="nucleotide sequence ID" value="NZ_JAAOCD010000004.1"/>
</dbReference>